<comment type="caution">
    <text evidence="5">The sequence shown here is derived from an EMBL/GenBank/DDBJ whole genome shotgun (WGS) entry which is preliminary data.</text>
</comment>
<dbReference type="SUPFAM" id="SSF81296">
    <property type="entry name" value="E set domains"/>
    <property type="match status" value="1"/>
</dbReference>
<dbReference type="InterPro" id="IPR051024">
    <property type="entry name" value="GlcNAc_Chitin_IntDeg"/>
</dbReference>
<keyword evidence="3" id="KW-0812">Transmembrane</keyword>
<evidence type="ECO:0000256" key="2">
    <source>
        <dbReference type="SAM" id="MobiDB-lite"/>
    </source>
</evidence>
<organism evidence="5 6">
    <name type="scientific">Kitasatospora nipponensis</name>
    <dbReference type="NCBI Taxonomy" id="258049"/>
    <lineage>
        <taxon>Bacteria</taxon>
        <taxon>Bacillati</taxon>
        <taxon>Actinomycetota</taxon>
        <taxon>Actinomycetes</taxon>
        <taxon>Kitasatosporales</taxon>
        <taxon>Streptomycetaceae</taxon>
        <taxon>Kitasatospora</taxon>
    </lineage>
</organism>
<dbReference type="Proteomes" id="UP001500037">
    <property type="component" value="Unassembled WGS sequence"/>
</dbReference>
<reference evidence="5 6" key="1">
    <citation type="journal article" date="2019" name="Int. J. Syst. Evol. Microbiol.">
        <title>The Global Catalogue of Microorganisms (GCM) 10K type strain sequencing project: providing services to taxonomists for standard genome sequencing and annotation.</title>
        <authorList>
            <consortium name="The Broad Institute Genomics Platform"/>
            <consortium name="The Broad Institute Genome Sequencing Center for Infectious Disease"/>
            <person name="Wu L."/>
            <person name="Ma J."/>
        </authorList>
    </citation>
    <scope>NUCLEOTIDE SEQUENCE [LARGE SCALE GENOMIC DNA]</scope>
    <source>
        <strain evidence="5 6">JCM 13004</strain>
    </source>
</reference>
<proteinExistence type="predicted"/>
<keyword evidence="3" id="KW-0472">Membrane</keyword>
<dbReference type="Gene3D" id="2.70.50.50">
    <property type="entry name" value="chitin-binding protein cbp21"/>
    <property type="match status" value="1"/>
</dbReference>
<feature type="region of interest" description="Disordered" evidence="2">
    <location>
        <begin position="261"/>
        <end position="330"/>
    </location>
</feature>
<protein>
    <recommendedName>
        <fullName evidence="4">Chitin-binding type-4 domain-containing protein</fullName>
    </recommendedName>
</protein>
<evidence type="ECO:0000256" key="3">
    <source>
        <dbReference type="SAM" id="Phobius"/>
    </source>
</evidence>
<gene>
    <name evidence="5" type="ORF">GCM10009665_45710</name>
</gene>
<dbReference type="PANTHER" id="PTHR34823">
    <property type="entry name" value="GLCNAC-BINDING PROTEIN A"/>
    <property type="match status" value="1"/>
</dbReference>
<dbReference type="EMBL" id="BAAALF010000088">
    <property type="protein sequence ID" value="GAA1249823.1"/>
    <property type="molecule type" value="Genomic_DNA"/>
</dbReference>
<accession>A0ABN1WH65</accession>
<dbReference type="CDD" id="cd21177">
    <property type="entry name" value="LPMO_AA10"/>
    <property type="match status" value="1"/>
</dbReference>
<feature type="transmembrane region" description="Helical" evidence="3">
    <location>
        <begin position="333"/>
        <end position="352"/>
    </location>
</feature>
<evidence type="ECO:0000256" key="1">
    <source>
        <dbReference type="ARBA" id="ARBA00022729"/>
    </source>
</evidence>
<dbReference type="RefSeq" id="WP_344443787.1">
    <property type="nucleotide sequence ID" value="NZ_BAAALF010000088.1"/>
</dbReference>
<feature type="compositionally biased region" description="Low complexity" evidence="2">
    <location>
        <begin position="14"/>
        <end position="26"/>
    </location>
</feature>
<dbReference type="Pfam" id="PF03067">
    <property type="entry name" value="LPMO_10"/>
    <property type="match status" value="1"/>
</dbReference>
<dbReference type="PANTHER" id="PTHR34823:SF1">
    <property type="entry name" value="CHITIN-BINDING TYPE-4 DOMAIN-CONTAINING PROTEIN"/>
    <property type="match status" value="1"/>
</dbReference>
<keyword evidence="1" id="KW-0732">Signal</keyword>
<evidence type="ECO:0000313" key="5">
    <source>
        <dbReference type="EMBL" id="GAA1249823.1"/>
    </source>
</evidence>
<feature type="region of interest" description="Disordered" evidence="2">
    <location>
        <begin position="1"/>
        <end position="30"/>
    </location>
</feature>
<feature type="compositionally biased region" description="Low complexity" evidence="2">
    <location>
        <begin position="261"/>
        <end position="317"/>
    </location>
</feature>
<feature type="domain" description="Chitin-binding type-4" evidence="4">
    <location>
        <begin position="60"/>
        <end position="238"/>
    </location>
</feature>
<feature type="compositionally biased region" description="Basic residues" evidence="2">
    <location>
        <begin position="1"/>
        <end position="13"/>
    </location>
</feature>
<keyword evidence="3" id="KW-1133">Transmembrane helix</keyword>
<dbReference type="InterPro" id="IPR014756">
    <property type="entry name" value="Ig_E-set"/>
</dbReference>
<name>A0ABN1WH65_9ACTN</name>
<dbReference type="InterPro" id="IPR004302">
    <property type="entry name" value="Cellulose/chitin-bd_N"/>
</dbReference>
<keyword evidence="6" id="KW-1185">Reference proteome</keyword>
<evidence type="ECO:0000313" key="6">
    <source>
        <dbReference type="Proteomes" id="UP001500037"/>
    </source>
</evidence>
<sequence>MPTRRPPLHRPRTTRPASRPATCAAPPRDRSRARSLAGGALLLAVAGSLLAGGAGRAAGHGSMQNPLSRLEGCYLEGPEHPVSAACRAMVAVAGPAPLYDWMSLRIGDAGGRSRELIPDGRLCSAGQDAYRGLDLPRADWPASNLTSGAAFTFRFRATAPHKGTFQLFLTNPGYDPTKPLRWADLDAQPFLTATDPQLTDGSYLMPGTVPAGRHGRQLIYAIWQRSDSPEAFYSCSDVVFDGTGGAPTAVPASAVPTMAMPMPMPTSQPATPAAAATPTPTHSAPASPTPTPARTTTPTATAPAATTPVSATARSTPLATTELASTGPDRSPGLLAAVGGAFLLAGATVTVLHHRRRRPGTRTR</sequence>
<evidence type="ECO:0000259" key="4">
    <source>
        <dbReference type="Pfam" id="PF03067"/>
    </source>
</evidence>